<name>A0A1S1J702_9FLAO</name>
<reference evidence="2 4" key="3">
    <citation type="submission" date="2016-11" db="EMBL/GenBank/DDBJ databases">
        <title>Whole genomes of Flavobacteriaceae.</title>
        <authorList>
            <person name="Stine C."/>
            <person name="Li C."/>
            <person name="Tadesse D."/>
        </authorList>
    </citation>
    <scope>NUCLEOTIDE SEQUENCE [LARGE SCALE GENOMIC DNA]</scope>
    <source>
        <strain evidence="2 4">ATCC BAA-2541</strain>
    </source>
</reference>
<reference evidence="3" key="2">
    <citation type="submission" date="2016-09" db="EMBL/GenBank/DDBJ databases">
        <authorList>
            <person name="Chen S."/>
            <person name="Walker E."/>
        </authorList>
    </citation>
    <scope>NUCLEOTIDE SEQUENCE [LARGE SCALE GENOMIC DNA]</scope>
    <source>
        <strain evidence="3">MSU</strain>
    </source>
</reference>
<proteinExistence type="predicted"/>
<dbReference type="AlphaFoldDB" id="A0A1S1J702"/>
<reference evidence="1" key="1">
    <citation type="submission" date="2016-09" db="EMBL/GenBank/DDBJ databases">
        <authorList>
            <person name="Capua I."/>
            <person name="De Benedictis P."/>
            <person name="Joannis T."/>
            <person name="Lombin L.H."/>
            <person name="Cattoli G."/>
        </authorList>
    </citation>
    <scope>NUCLEOTIDE SEQUENCE [LARGE SCALE GENOMIC DNA]</scope>
    <source>
        <strain evidence="1">MSU</strain>
    </source>
</reference>
<sequence>METVKIPQGVQVTLNVAISSDAIVGAAIRLKGEVTTYPDNQFSVILGDLSTLQNEKMTVQSLFHVDQNIDQIMATTRLDIEVSYGDQTQKLTVKKRKIYNQLFIAFAYVQFTKQ</sequence>
<dbReference type="EMBL" id="MIKE01000025">
    <property type="protein sequence ID" value="OHT44083.1"/>
    <property type="molecule type" value="Genomic_DNA"/>
</dbReference>
<keyword evidence="4" id="KW-1185">Reference proteome</keyword>
<dbReference type="EMBL" id="MUHG01000015">
    <property type="protein sequence ID" value="OXB20277.1"/>
    <property type="molecule type" value="Genomic_DNA"/>
</dbReference>
<dbReference type="Proteomes" id="UP000198319">
    <property type="component" value="Unassembled WGS sequence"/>
</dbReference>
<evidence type="ECO:0000313" key="2">
    <source>
        <dbReference type="EMBL" id="OXB20277.1"/>
    </source>
</evidence>
<comment type="caution">
    <text evidence="1">The sequence shown here is derived from an EMBL/GenBank/DDBJ whole genome shotgun (WGS) entry which is preliminary data.</text>
</comment>
<dbReference type="RefSeq" id="WP_017498262.1">
    <property type="nucleotide sequence ID" value="NZ_CP166110.1"/>
</dbReference>
<protein>
    <submittedName>
        <fullName evidence="1">Uncharacterized protein</fullName>
    </submittedName>
</protein>
<evidence type="ECO:0000313" key="3">
    <source>
        <dbReference type="Proteomes" id="UP000180252"/>
    </source>
</evidence>
<gene>
    <name evidence="2" type="ORF">B0A71_07775</name>
    <name evidence="1" type="ORF">BHE19_14220</name>
</gene>
<accession>A0A1S1J702</accession>
<organism evidence="1 3">
    <name type="scientific">Flavobacterium tructae</name>
    <dbReference type="NCBI Taxonomy" id="1114873"/>
    <lineage>
        <taxon>Bacteria</taxon>
        <taxon>Pseudomonadati</taxon>
        <taxon>Bacteroidota</taxon>
        <taxon>Flavobacteriia</taxon>
        <taxon>Flavobacteriales</taxon>
        <taxon>Flavobacteriaceae</taxon>
        <taxon>Flavobacterium</taxon>
    </lineage>
</organism>
<evidence type="ECO:0000313" key="1">
    <source>
        <dbReference type="EMBL" id="OHT44083.1"/>
    </source>
</evidence>
<dbReference type="Proteomes" id="UP000180252">
    <property type="component" value="Unassembled WGS sequence"/>
</dbReference>
<evidence type="ECO:0000313" key="4">
    <source>
        <dbReference type="Proteomes" id="UP000198319"/>
    </source>
</evidence>